<dbReference type="EMBL" id="JASAOG010000108">
    <property type="protein sequence ID" value="KAK0051036.1"/>
    <property type="molecule type" value="Genomic_DNA"/>
</dbReference>
<sequence>MLKLQIGMPPLKALTPFRISSLVRQQYPHYSRHLCTGDSRQLSAAPPNMPRAAELTMPEEKWPPFPRSSHYVNVFRRARFQHPLALLSKPNKFIVFCDLRVITY</sequence>
<protein>
    <submittedName>
        <fullName evidence="1">Uncharacterized protein</fullName>
    </submittedName>
</protein>
<reference evidence="1" key="2">
    <citation type="submission" date="2023-04" db="EMBL/GenBank/DDBJ databases">
        <authorList>
            <person name="Bu L."/>
            <person name="Lu L."/>
            <person name="Laidemitt M.R."/>
            <person name="Zhang S.M."/>
            <person name="Mutuku M."/>
            <person name="Mkoji G."/>
            <person name="Steinauer M."/>
            <person name="Loker E.S."/>
        </authorList>
    </citation>
    <scope>NUCLEOTIDE SEQUENCE</scope>
    <source>
        <strain evidence="1">KasaAsao</strain>
        <tissue evidence="1">Whole Snail</tissue>
    </source>
</reference>
<comment type="caution">
    <text evidence="1">The sequence shown here is derived from an EMBL/GenBank/DDBJ whole genome shotgun (WGS) entry which is preliminary data.</text>
</comment>
<name>A0AAD8F5G2_BIOPF</name>
<dbReference type="Proteomes" id="UP001233172">
    <property type="component" value="Unassembled WGS sequence"/>
</dbReference>
<evidence type="ECO:0000313" key="1">
    <source>
        <dbReference type="EMBL" id="KAK0051036.1"/>
    </source>
</evidence>
<reference evidence="1" key="1">
    <citation type="journal article" date="2023" name="PLoS Negl. Trop. Dis.">
        <title>A genome sequence for Biomphalaria pfeifferi, the major vector snail for the human-infecting parasite Schistosoma mansoni.</title>
        <authorList>
            <person name="Bu L."/>
            <person name="Lu L."/>
            <person name="Laidemitt M.R."/>
            <person name="Zhang S.M."/>
            <person name="Mutuku M."/>
            <person name="Mkoji G."/>
            <person name="Steinauer M."/>
            <person name="Loker E.S."/>
        </authorList>
    </citation>
    <scope>NUCLEOTIDE SEQUENCE</scope>
    <source>
        <strain evidence="1">KasaAsao</strain>
    </source>
</reference>
<gene>
    <name evidence="1" type="ORF">Bpfe_019556</name>
</gene>
<accession>A0AAD8F5G2</accession>
<organism evidence="1 2">
    <name type="scientific">Biomphalaria pfeifferi</name>
    <name type="common">Bloodfluke planorb</name>
    <name type="synonym">Freshwater snail</name>
    <dbReference type="NCBI Taxonomy" id="112525"/>
    <lineage>
        <taxon>Eukaryota</taxon>
        <taxon>Metazoa</taxon>
        <taxon>Spiralia</taxon>
        <taxon>Lophotrochozoa</taxon>
        <taxon>Mollusca</taxon>
        <taxon>Gastropoda</taxon>
        <taxon>Heterobranchia</taxon>
        <taxon>Euthyneura</taxon>
        <taxon>Panpulmonata</taxon>
        <taxon>Hygrophila</taxon>
        <taxon>Lymnaeoidea</taxon>
        <taxon>Planorbidae</taxon>
        <taxon>Biomphalaria</taxon>
    </lineage>
</organism>
<dbReference type="AlphaFoldDB" id="A0AAD8F5G2"/>
<keyword evidence="2" id="KW-1185">Reference proteome</keyword>
<evidence type="ECO:0000313" key="2">
    <source>
        <dbReference type="Proteomes" id="UP001233172"/>
    </source>
</evidence>
<proteinExistence type="predicted"/>